<dbReference type="RefSeq" id="WP_139246792.1">
    <property type="nucleotide sequence ID" value="NZ_FODV01000030.1"/>
</dbReference>
<keyword evidence="1" id="KW-0812">Transmembrane</keyword>
<organism evidence="3 4">
    <name type="scientific">Halogranum amylolyticum</name>
    <dbReference type="NCBI Taxonomy" id="660520"/>
    <lineage>
        <taxon>Archaea</taxon>
        <taxon>Methanobacteriati</taxon>
        <taxon>Methanobacteriota</taxon>
        <taxon>Stenosarchaea group</taxon>
        <taxon>Halobacteria</taxon>
        <taxon>Halobacteriales</taxon>
        <taxon>Haloferacaceae</taxon>
    </lineage>
</organism>
<keyword evidence="1" id="KW-1133">Transmembrane helix</keyword>
<feature type="transmembrane region" description="Helical" evidence="1">
    <location>
        <begin position="86"/>
        <end position="108"/>
    </location>
</feature>
<proteinExistence type="predicted"/>
<gene>
    <name evidence="2" type="ORF">SAMN04487948_13038</name>
    <name evidence="3" type="ORF">SAMN04487948_1469</name>
</gene>
<evidence type="ECO:0000313" key="2">
    <source>
        <dbReference type="EMBL" id="SEP27370.1"/>
    </source>
</evidence>
<feature type="transmembrane region" description="Helical" evidence="1">
    <location>
        <begin position="114"/>
        <end position="132"/>
    </location>
</feature>
<dbReference type="SMR" id="A0A1H8WVF2"/>
<keyword evidence="1" id="KW-0472">Membrane</keyword>
<sequence length="133" mass="13610">MNRVPQNQTVPQLNRLGGILIVFALVTVIISYPPPATGIRPLFGFGNLFLPLFIAAGSLVIATVGGILLARNIASAQTERGRRLAISALIPASAVAVVGAYLAVVAGFDPSTPIIIGVLTIAAVGGLISELVN</sequence>
<accession>A0A1H8WVF2</accession>
<reference evidence="4" key="1">
    <citation type="submission" date="2016-10" db="EMBL/GenBank/DDBJ databases">
        <authorList>
            <person name="Varghese N."/>
            <person name="Submissions S."/>
        </authorList>
    </citation>
    <scope>NUCLEOTIDE SEQUENCE [LARGE SCALE GENOMIC DNA]</scope>
    <source>
        <strain evidence="4">CGMCC 1.10121</strain>
    </source>
</reference>
<evidence type="ECO:0000313" key="4">
    <source>
        <dbReference type="Proteomes" id="UP000199126"/>
    </source>
</evidence>
<dbReference type="EMBL" id="FODV01000030">
    <property type="protein sequence ID" value="SEP27370.1"/>
    <property type="molecule type" value="Genomic_DNA"/>
</dbReference>
<feature type="transmembrane region" description="Helical" evidence="1">
    <location>
        <begin position="52"/>
        <end position="74"/>
    </location>
</feature>
<evidence type="ECO:0000313" key="3">
    <source>
        <dbReference type="EMBL" id="SEP31602.1"/>
    </source>
</evidence>
<dbReference type="AlphaFoldDB" id="A0A1H8WVF2"/>
<reference evidence="3" key="2">
    <citation type="submission" date="2016-10" db="EMBL/GenBank/DDBJ databases">
        <authorList>
            <person name="de Groot N.N."/>
        </authorList>
    </citation>
    <scope>NUCLEOTIDE SEQUENCE [LARGE SCALE GENOMIC DNA]</scope>
    <source>
        <strain evidence="3">CGMCC 1.10121</strain>
    </source>
</reference>
<keyword evidence="4" id="KW-1185">Reference proteome</keyword>
<protein>
    <submittedName>
        <fullName evidence="3">Uncharacterized protein</fullName>
    </submittedName>
</protein>
<dbReference type="EMBL" id="FODV01000046">
    <property type="protein sequence ID" value="SEP31602.1"/>
    <property type="molecule type" value="Genomic_DNA"/>
</dbReference>
<evidence type="ECO:0000256" key="1">
    <source>
        <dbReference type="SAM" id="Phobius"/>
    </source>
</evidence>
<name>A0A1H8WVF2_9EURY</name>
<dbReference type="Proteomes" id="UP000199126">
    <property type="component" value="Unassembled WGS sequence"/>
</dbReference>
<feature type="transmembrane region" description="Helical" evidence="1">
    <location>
        <begin position="12"/>
        <end position="32"/>
    </location>
</feature>